<dbReference type="OrthoDB" id="10255013at2759"/>
<protein>
    <recommendedName>
        <fullName evidence="7">t-SNARE coiled-coil homology domain-containing protein</fullName>
    </recommendedName>
</protein>
<dbReference type="GO" id="GO:0070056">
    <property type="term" value="C:prospore membrane leading edge"/>
    <property type="evidence" value="ECO:0007669"/>
    <property type="project" value="EnsemblFungi"/>
</dbReference>
<dbReference type="RefSeq" id="XP_018227751.1">
    <property type="nucleotide sequence ID" value="XM_018368891.1"/>
</dbReference>
<reference evidence="9" key="1">
    <citation type="journal article" date="2016" name="Nat. Commun.">
        <title>Genome analysis of three Pneumocystis species reveals adaptation mechanisms to life exclusively in mammalian hosts.</title>
        <authorList>
            <person name="Ma L."/>
            <person name="Chen Z."/>
            <person name="Huang D.W."/>
            <person name="Kutty G."/>
            <person name="Ishihara M."/>
            <person name="Wang H."/>
            <person name="Abouelleil A."/>
            <person name="Bishop L."/>
            <person name="Davey E."/>
            <person name="Deng R."/>
            <person name="Deng X."/>
            <person name="Fan L."/>
            <person name="Fantoni G."/>
            <person name="Fitzgerald M."/>
            <person name="Gogineni E."/>
            <person name="Goldberg J.M."/>
            <person name="Handley G."/>
            <person name="Hu X."/>
            <person name="Huber C."/>
            <person name="Jiao X."/>
            <person name="Jones K."/>
            <person name="Levin J.Z."/>
            <person name="Liu Y."/>
            <person name="Macdonald P."/>
            <person name="Melnikov A."/>
            <person name="Raley C."/>
            <person name="Sassi M."/>
            <person name="Sherman B.T."/>
            <person name="Song X."/>
            <person name="Sykes S."/>
            <person name="Tran B."/>
            <person name="Walsh L."/>
            <person name="Xia Y."/>
            <person name="Yang J."/>
            <person name="Young S."/>
            <person name="Zeng Q."/>
            <person name="Zheng X."/>
            <person name="Stephens R."/>
            <person name="Nusbaum C."/>
            <person name="Birren B.W."/>
            <person name="Azadi P."/>
            <person name="Lempicki R.A."/>
            <person name="Cuomo C.A."/>
            <person name="Kovacs J.A."/>
        </authorList>
    </citation>
    <scope>NUCLEOTIDE SEQUENCE [LARGE SCALE GENOMIC DNA]</scope>
    <source>
        <strain evidence="9">B80</strain>
    </source>
</reference>
<organism evidence="8 9">
    <name type="scientific">Pneumocystis carinii (strain B80)</name>
    <name type="common">Rat pneumocystis pneumonia agent</name>
    <name type="synonym">Pneumocystis carinii f. sp. carinii</name>
    <dbReference type="NCBI Taxonomy" id="1408658"/>
    <lineage>
        <taxon>Eukaryota</taxon>
        <taxon>Fungi</taxon>
        <taxon>Dikarya</taxon>
        <taxon>Ascomycota</taxon>
        <taxon>Taphrinomycotina</taxon>
        <taxon>Pneumocystomycetes</taxon>
        <taxon>Pneumocystaceae</taxon>
        <taxon>Pneumocystis</taxon>
    </lineage>
</organism>
<comment type="caution">
    <text evidence="8">The sequence shown here is derived from an EMBL/GenBank/DDBJ whole genome shotgun (WGS) entry which is preliminary data.</text>
</comment>
<dbReference type="InterPro" id="IPR006011">
    <property type="entry name" value="Syntaxin_N"/>
</dbReference>
<gene>
    <name evidence="8" type="ORF">T552_00274</name>
</gene>
<dbReference type="GO" id="GO:0000149">
    <property type="term" value="F:SNARE binding"/>
    <property type="evidence" value="ECO:0007669"/>
    <property type="project" value="TreeGrafter"/>
</dbReference>
<evidence type="ECO:0000313" key="9">
    <source>
        <dbReference type="Proteomes" id="UP000054454"/>
    </source>
</evidence>
<dbReference type="AlphaFoldDB" id="A0A0W4ZTH1"/>
<dbReference type="GO" id="GO:0044853">
    <property type="term" value="C:plasma membrane raft"/>
    <property type="evidence" value="ECO:0007669"/>
    <property type="project" value="EnsemblFungi"/>
</dbReference>
<dbReference type="SMART" id="SM00397">
    <property type="entry name" value="t_SNARE"/>
    <property type="match status" value="1"/>
</dbReference>
<feature type="domain" description="T-SNARE coiled-coil homology" evidence="7">
    <location>
        <begin position="107"/>
        <end position="169"/>
    </location>
</feature>
<evidence type="ECO:0000256" key="5">
    <source>
        <dbReference type="ARBA" id="ARBA00023136"/>
    </source>
</evidence>
<comment type="similarity">
    <text evidence="2">Belongs to the syntaxin family.</text>
</comment>
<dbReference type="Pfam" id="PF00804">
    <property type="entry name" value="Syntaxin"/>
    <property type="match status" value="1"/>
</dbReference>
<dbReference type="InterPro" id="IPR045242">
    <property type="entry name" value="Syntaxin"/>
</dbReference>
<name>A0A0W4ZTH1_PNEC8</name>
<dbReference type="InterPro" id="IPR010989">
    <property type="entry name" value="SNARE"/>
</dbReference>
<dbReference type="GO" id="GO:0070057">
    <property type="term" value="C:prospore membrane spindle pole body attachment site"/>
    <property type="evidence" value="ECO:0007669"/>
    <property type="project" value="EnsemblFungi"/>
</dbReference>
<dbReference type="Pfam" id="PF05739">
    <property type="entry name" value="SNARE"/>
    <property type="match status" value="1"/>
</dbReference>
<evidence type="ECO:0000259" key="7">
    <source>
        <dbReference type="PROSITE" id="PS50192"/>
    </source>
</evidence>
<dbReference type="GO" id="GO:0006906">
    <property type="term" value="P:vesicle fusion"/>
    <property type="evidence" value="ECO:0007669"/>
    <property type="project" value="TreeGrafter"/>
</dbReference>
<accession>A0A0W4ZTH1</accession>
<dbReference type="PROSITE" id="PS50192">
    <property type="entry name" value="T_SNARE"/>
    <property type="match status" value="1"/>
</dbReference>
<proteinExistence type="inferred from homology"/>
<dbReference type="PANTHER" id="PTHR19957">
    <property type="entry name" value="SYNTAXIN"/>
    <property type="match status" value="1"/>
</dbReference>
<evidence type="ECO:0000256" key="4">
    <source>
        <dbReference type="ARBA" id="ARBA00022989"/>
    </source>
</evidence>
<keyword evidence="4 6" id="KW-1133">Transmembrane helix</keyword>
<dbReference type="PANTHER" id="PTHR19957:SF307">
    <property type="entry name" value="PROTEIN SSO1-RELATED"/>
    <property type="match status" value="1"/>
</dbReference>
<keyword evidence="5 6" id="KW-0472">Membrane</keyword>
<keyword evidence="9" id="KW-1185">Reference proteome</keyword>
<dbReference type="GeneID" id="28935093"/>
<evidence type="ECO:0000313" key="8">
    <source>
        <dbReference type="EMBL" id="KTW31635.1"/>
    </source>
</evidence>
<feature type="transmembrane region" description="Helical" evidence="6">
    <location>
        <begin position="181"/>
        <end position="201"/>
    </location>
</feature>
<dbReference type="CDD" id="cd15849">
    <property type="entry name" value="SNARE_Sso1"/>
    <property type="match status" value="1"/>
</dbReference>
<evidence type="ECO:0000256" key="6">
    <source>
        <dbReference type="SAM" id="Phobius"/>
    </source>
</evidence>
<dbReference type="GO" id="GO:0006887">
    <property type="term" value="P:exocytosis"/>
    <property type="evidence" value="ECO:0007669"/>
    <property type="project" value="TreeGrafter"/>
</dbReference>
<dbReference type="GO" id="GO:0005484">
    <property type="term" value="F:SNAP receptor activity"/>
    <property type="evidence" value="ECO:0007669"/>
    <property type="project" value="TreeGrafter"/>
</dbReference>
<evidence type="ECO:0000256" key="3">
    <source>
        <dbReference type="ARBA" id="ARBA00022692"/>
    </source>
</evidence>
<comment type="subcellular location">
    <subcellularLocation>
        <location evidence="1">Membrane</location>
        <topology evidence="1">Single-pass type IV membrane protein</topology>
    </subcellularLocation>
</comment>
<dbReference type="GO" id="GO:0031201">
    <property type="term" value="C:SNARE complex"/>
    <property type="evidence" value="ECO:0007669"/>
    <property type="project" value="TreeGrafter"/>
</dbReference>
<dbReference type="VEuPathDB" id="FungiDB:T552_00274"/>
<dbReference type="GO" id="GO:0005768">
    <property type="term" value="C:endosome"/>
    <property type="evidence" value="ECO:0007669"/>
    <property type="project" value="EnsemblFungi"/>
</dbReference>
<evidence type="ECO:0000256" key="2">
    <source>
        <dbReference type="ARBA" id="ARBA00009063"/>
    </source>
</evidence>
<dbReference type="GO" id="GO:0051286">
    <property type="term" value="C:cell tip"/>
    <property type="evidence" value="ECO:0007669"/>
    <property type="project" value="EnsemblFungi"/>
</dbReference>
<dbReference type="Gene3D" id="1.20.58.70">
    <property type="match status" value="1"/>
</dbReference>
<evidence type="ECO:0000256" key="1">
    <source>
        <dbReference type="ARBA" id="ARBA00004211"/>
    </source>
</evidence>
<dbReference type="Proteomes" id="UP000054454">
    <property type="component" value="Unassembled WGS sequence"/>
</dbReference>
<sequence length="210" mass="24532">MQNLVRDDIKILEKKNQQSAQTADLQVRLTQTSNIKKKFLESIQNYSRVENSFNQRYRQRLYRQIETVNPNMTQEEIHAALNDDQGMQIFSQALLRSNRHGEARIALQEVQERHQDIKKIEQTIIELAELFNEMNILIEKQDEPLQLISQQAETVYTNIEHGIQHQDKAIENIRSARRKRCYCFGLFILILIAITIVVVIVKCIGGVCKI</sequence>
<dbReference type="GO" id="GO:0048278">
    <property type="term" value="P:vesicle docking"/>
    <property type="evidence" value="ECO:0007669"/>
    <property type="project" value="TreeGrafter"/>
</dbReference>
<dbReference type="GO" id="GO:0032153">
    <property type="term" value="C:cell division site"/>
    <property type="evidence" value="ECO:0007669"/>
    <property type="project" value="EnsemblFungi"/>
</dbReference>
<dbReference type="SUPFAM" id="SSF47661">
    <property type="entry name" value="t-snare proteins"/>
    <property type="match status" value="1"/>
</dbReference>
<dbReference type="GO" id="GO:0006886">
    <property type="term" value="P:intracellular protein transport"/>
    <property type="evidence" value="ECO:0007669"/>
    <property type="project" value="TreeGrafter"/>
</dbReference>
<dbReference type="GO" id="GO:0032120">
    <property type="term" value="P:ascospore-type prospore membrane formation"/>
    <property type="evidence" value="ECO:0007669"/>
    <property type="project" value="EnsemblFungi"/>
</dbReference>
<keyword evidence="3 6" id="KW-0812">Transmembrane</keyword>
<dbReference type="EMBL" id="LFVZ01000001">
    <property type="protein sequence ID" value="KTW31635.1"/>
    <property type="molecule type" value="Genomic_DNA"/>
</dbReference>
<dbReference type="InterPro" id="IPR000727">
    <property type="entry name" value="T_SNARE_dom"/>
</dbReference>